<name>A0ACB7YRA8_9ERIC</name>
<evidence type="ECO:0000313" key="2">
    <source>
        <dbReference type="Proteomes" id="UP000828048"/>
    </source>
</evidence>
<evidence type="ECO:0000313" key="1">
    <source>
        <dbReference type="EMBL" id="KAH7855689.1"/>
    </source>
</evidence>
<reference evidence="1 2" key="1">
    <citation type="journal article" date="2021" name="Hortic Res">
        <title>High-quality reference genome and annotation aids understanding of berry development for evergreen blueberry (Vaccinium darrowii).</title>
        <authorList>
            <person name="Yu J."/>
            <person name="Hulse-Kemp A.M."/>
            <person name="Babiker E."/>
            <person name="Staton M."/>
        </authorList>
    </citation>
    <scope>NUCLEOTIDE SEQUENCE [LARGE SCALE GENOMIC DNA]</scope>
    <source>
        <strain evidence="2">cv. NJ 8807/NJ 8810</strain>
        <tissue evidence="1">Young leaf</tissue>
    </source>
</reference>
<comment type="caution">
    <text evidence="1">The sequence shown here is derived from an EMBL/GenBank/DDBJ whole genome shotgun (WGS) entry which is preliminary data.</text>
</comment>
<dbReference type="Proteomes" id="UP000828048">
    <property type="component" value="Chromosome 11"/>
</dbReference>
<sequence length="684" mass="75569">MASSTTDPDRVKPSSCSNPSRKVRIVAKIRGFTDQETESFNGDSAPWISVRKPNEDGSAEKTTVSFGDQSTRNGYEVDYCYEQNEDNSLIFAREIKPLISRVFDGQNVGIIAFGARGSGKTYTIQGTEEKQGLAALTFAEALSMAEDNQKSVAISLYEVFQDHIYDLLDPTRPEVQAFEDAQGKIKLKGLSQAFVRSITEFHKLYFTGCSSRQATKQAPFEKPRRSHKGLIIHIICTQECSRTKLLGKINLVDLAGYEDARRKSMQGLNLFDSSRVNKSLYALLNVVYALNAKENRVPYRESKLTRMLQDSFGGSNRVLMLICLNPLFCQDTIYATSLASRSCQGVNRVSTNATKKAKSSAKPMVTSSLNKGRLGVVSATSKKPTSSRAHFSGKTNSCLVKQSKLFDKGNQLMTSEQAKAPLNIASAMQSRFLSDIGSAIEPSLQESVQEQEDSVSDSFSAILPTDEESSLRNAPEDTKATEEEDVPPYSENNHSEVTASVDGNMKALTYLEEGDNMEKENKFFLVNKDESPPLSARLQQITNNLKSIYSATPIQMKISNETDTSSRDLVVSTDIVEPKTPATQPALMAKDKWEVADCPSETFSALSCGLKHSLVHDYLQFLNSASKEQLKGLRGIGEKRATYILELREESPEPFKNLDDLKDIGLSAKQIKGMMKNVAGELFN</sequence>
<accession>A0ACB7YRA8</accession>
<protein>
    <submittedName>
        <fullName evidence="1">Uncharacterized protein</fullName>
    </submittedName>
</protein>
<keyword evidence="2" id="KW-1185">Reference proteome</keyword>
<organism evidence="1 2">
    <name type="scientific">Vaccinium darrowii</name>
    <dbReference type="NCBI Taxonomy" id="229202"/>
    <lineage>
        <taxon>Eukaryota</taxon>
        <taxon>Viridiplantae</taxon>
        <taxon>Streptophyta</taxon>
        <taxon>Embryophyta</taxon>
        <taxon>Tracheophyta</taxon>
        <taxon>Spermatophyta</taxon>
        <taxon>Magnoliopsida</taxon>
        <taxon>eudicotyledons</taxon>
        <taxon>Gunneridae</taxon>
        <taxon>Pentapetalae</taxon>
        <taxon>asterids</taxon>
        <taxon>Ericales</taxon>
        <taxon>Ericaceae</taxon>
        <taxon>Vaccinioideae</taxon>
        <taxon>Vaccinieae</taxon>
        <taxon>Vaccinium</taxon>
    </lineage>
</organism>
<dbReference type="EMBL" id="CM037161">
    <property type="protein sequence ID" value="KAH7855689.1"/>
    <property type="molecule type" value="Genomic_DNA"/>
</dbReference>
<proteinExistence type="predicted"/>
<gene>
    <name evidence="1" type="ORF">Vadar_027699</name>
</gene>